<name>A0A914RW02_PAREQ</name>
<dbReference type="AlphaFoldDB" id="A0A914RW02"/>
<dbReference type="GO" id="GO:0020037">
    <property type="term" value="F:heme binding"/>
    <property type="evidence" value="ECO:0007669"/>
    <property type="project" value="InterPro"/>
</dbReference>
<dbReference type="Gene3D" id="1.10.490.10">
    <property type="entry name" value="Globins"/>
    <property type="match status" value="1"/>
</dbReference>
<accession>A0A914RW02</accession>
<proteinExistence type="predicted"/>
<evidence type="ECO:0000313" key="2">
    <source>
        <dbReference type="WBParaSite" id="PEQ_0000903401-mRNA-1"/>
    </source>
</evidence>
<dbReference type="InterPro" id="IPR009050">
    <property type="entry name" value="Globin-like_sf"/>
</dbReference>
<dbReference type="InterPro" id="IPR012292">
    <property type="entry name" value="Globin/Proto"/>
</dbReference>
<dbReference type="WBParaSite" id="PEQ_0000903401-mRNA-1">
    <property type="protein sequence ID" value="PEQ_0000903401-mRNA-1"/>
    <property type="gene ID" value="PEQ_0000903401"/>
</dbReference>
<evidence type="ECO:0000313" key="1">
    <source>
        <dbReference type="Proteomes" id="UP000887564"/>
    </source>
</evidence>
<organism evidence="1 2">
    <name type="scientific">Parascaris equorum</name>
    <name type="common">Equine roundworm</name>
    <dbReference type="NCBI Taxonomy" id="6256"/>
    <lineage>
        <taxon>Eukaryota</taxon>
        <taxon>Metazoa</taxon>
        <taxon>Ecdysozoa</taxon>
        <taxon>Nematoda</taxon>
        <taxon>Chromadorea</taxon>
        <taxon>Rhabditida</taxon>
        <taxon>Spirurina</taxon>
        <taxon>Ascaridomorpha</taxon>
        <taxon>Ascaridoidea</taxon>
        <taxon>Ascarididae</taxon>
        <taxon>Parascaris</taxon>
    </lineage>
</organism>
<dbReference type="GO" id="GO:0019825">
    <property type="term" value="F:oxygen binding"/>
    <property type="evidence" value="ECO:0007669"/>
    <property type="project" value="InterPro"/>
</dbReference>
<keyword evidence="1" id="KW-1185">Reference proteome</keyword>
<dbReference type="CDD" id="cd01040">
    <property type="entry name" value="Mb-like"/>
    <property type="match status" value="1"/>
</dbReference>
<dbReference type="Proteomes" id="UP000887564">
    <property type="component" value="Unplaced"/>
</dbReference>
<reference evidence="2" key="1">
    <citation type="submission" date="2022-11" db="UniProtKB">
        <authorList>
            <consortium name="WormBaseParasite"/>
        </authorList>
    </citation>
    <scope>IDENTIFICATION</scope>
</reference>
<sequence>MPMNKVYVSPKDELLQHYMDDKSASTTFDEVMGCSFDNATTAMGECDEMPELDDLQMARAHWIQLFKTNMQVDKISLFDTNNDDNWQKRLIDTICWMDVLMFETFKWGIGEVGEEGRRQRMRSGTEKKEDGLNVYTVLNMIMENVDDVAAMNDLLQQLGAHHFFYGAYEPHFETYNRRIEEMELKLAVKIDEDSETFQQLSQLITAVSFFPPTSQHNRHWQCYSRRRAETLTTVVECCSWKHFLHCRRNIAAQRYKRIKKGRMR</sequence>
<dbReference type="InterPro" id="IPR044399">
    <property type="entry name" value="Mb-like_M"/>
</dbReference>
<dbReference type="SUPFAM" id="SSF46458">
    <property type="entry name" value="Globin-like"/>
    <property type="match status" value="1"/>
</dbReference>
<protein>
    <submittedName>
        <fullName evidence="2">Globin family profile domain-containing protein</fullName>
    </submittedName>
</protein>